<protein>
    <submittedName>
        <fullName evidence="3">FG-GAP repeat protein</fullName>
    </submittedName>
</protein>
<dbReference type="SUPFAM" id="SSF69318">
    <property type="entry name" value="Integrin alpha N-terminal domain"/>
    <property type="match status" value="1"/>
</dbReference>
<gene>
    <name evidence="3" type="ORF">PSM7751_00416</name>
</gene>
<proteinExistence type="predicted"/>
<keyword evidence="1 2" id="KW-0732">Signal</keyword>
<evidence type="ECO:0000256" key="1">
    <source>
        <dbReference type="ARBA" id="ARBA00022729"/>
    </source>
</evidence>
<dbReference type="EMBL" id="FWFN01000001">
    <property type="protein sequence ID" value="SLN15436.1"/>
    <property type="molecule type" value="Genomic_DNA"/>
</dbReference>
<name>A0A1X6YAE9_9RHOB</name>
<dbReference type="OrthoDB" id="58662at2"/>
<dbReference type="Proteomes" id="UP000193963">
    <property type="component" value="Unassembled WGS sequence"/>
</dbReference>
<feature type="chain" id="PRO_5012665527" evidence="2">
    <location>
        <begin position="33"/>
        <end position="252"/>
    </location>
</feature>
<evidence type="ECO:0000313" key="3">
    <source>
        <dbReference type="EMBL" id="SLN15436.1"/>
    </source>
</evidence>
<dbReference type="InterPro" id="IPR013517">
    <property type="entry name" value="FG-GAP"/>
</dbReference>
<dbReference type="AlphaFoldDB" id="A0A1X6YAE9"/>
<reference evidence="3 4" key="1">
    <citation type="submission" date="2017-03" db="EMBL/GenBank/DDBJ databases">
        <authorList>
            <person name="Afonso C.L."/>
            <person name="Miller P.J."/>
            <person name="Scott M.A."/>
            <person name="Spackman E."/>
            <person name="Goraichik I."/>
            <person name="Dimitrov K.M."/>
            <person name="Suarez D.L."/>
            <person name="Swayne D.E."/>
        </authorList>
    </citation>
    <scope>NUCLEOTIDE SEQUENCE [LARGE SCALE GENOMIC DNA]</scope>
    <source>
        <strain evidence="3 4">CECT 7751</strain>
    </source>
</reference>
<evidence type="ECO:0000256" key="2">
    <source>
        <dbReference type="SAM" id="SignalP"/>
    </source>
</evidence>
<organism evidence="3 4">
    <name type="scientific">Pseudooceanicola marinus</name>
    <dbReference type="NCBI Taxonomy" id="396013"/>
    <lineage>
        <taxon>Bacteria</taxon>
        <taxon>Pseudomonadati</taxon>
        <taxon>Pseudomonadota</taxon>
        <taxon>Alphaproteobacteria</taxon>
        <taxon>Rhodobacterales</taxon>
        <taxon>Paracoccaceae</taxon>
        <taxon>Pseudooceanicola</taxon>
    </lineage>
</organism>
<sequence>MARAWRRGRGGRHAALLSLAAALLWTAPDLPAQEVSQVLSARYLDPTTRYAHGVLGDEIEHGTLELTLSNGVIRRFTLDPSLVFEDVAPRLADLDGDGAPEVIVVESHRSRGARLAVWAAEGRITATPAIGQAFRWLAPLGAADLDGDGRVEIAYVDRPHLAKTLRIWRYDPTSRTLDEVAQAPGVSNHRIGWAYIPGGLRDCGTGPEMILADADWQSILALRLTKTGQITRRPLGPYLGPDSLDAALVACD</sequence>
<evidence type="ECO:0000313" key="4">
    <source>
        <dbReference type="Proteomes" id="UP000193963"/>
    </source>
</evidence>
<keyword evidence="4" id="KW-1185">Reference proteome</keyword>
<dbReference type="RefSeq" id="WP_143515549.1">
    <property type="nucleotide sequence ID" value="NZ_FWFN01000001.1"/>
</dbReference>
<dbReference type="InterPro" id="IPR028994">
    <property type="entry name" value="Integrin_alpha_N"/>
</dbReference>
<feature type="signal peptide" evidence="2">
    <location>
        <begin position="1"/>
        <end position="32"/>
    </location>
</feature>
<dbReference type="Pfam" id="PF13517">
    <property type="entry name" value="FG-GAP_3"/>
    <property type="match status" value="1"/>
</dbReference>
<accession>A0A1X6YAE9</accession>